<evidence type="ECO:0000313" key="7">
    <source>
        <dbReference type="Proteomes" id="UP000252770"/>
    </source>
</evidence>
<comment type="caution">
    <text evidence="6">The sequence shown here is derived from an EMBL/GenBank/DDBJ whole genome shotgun (WGS) entry which is preliminary data.</text>
</comment>
<feature type="signal peptide" evidence="4">
    <location>
        <begin position="1"/>
        <end position="40"/>
    </location>
</feature>
<feature type="chain" id="PRO_5016834383" evidence="4">
    <location>
        <begin position="41"/>
        <end position="532"/>
    </location>
</feature>
<reference evidence="6 7" key="1">
    <citation type="submission" date="2018-07" db="EMBL/GenBank/DDBJ databases">
        <title>Desertimonas flava gen. nov. sp. nov.</title>
        <authorList>
            <person name="Liu S."/>
        </authorList>
    </citation>
    <scope>NUCLEOTIDE SEQUENCE [LARGE SCALE GENOMIC DNA]</scope>
    <source>
        <strain evidence="6 7">16Sb5-5</strain>
    </source>
</reference>
<dbReference type="InterPro" id="IPR000073">
    <property type="entry name" value="AB_hydrolase_1"/>
</dbReference>
<dbReference type="GO" id="GO:0016787">
    <property type="term" value="F:hydrolase activity"/>
    <property type="evidence" value="ECO:0007669"/>
    <property type="project" value="UniProtKB-KW"/>
</dbReference>
<evidence type="ECO:0000256" key="2">
    <source>
        <dbReference type="ARBA" id="ARBA00022729"/>
    </source>
</evidence>
<name>A0A367YRQ3_9ACTN</name>
<sequence length="532" mass="56766">MLTRRWTSPSRRHRARAFCLGVLSLAVLALSACTPTPPPATPGPGEDDLTTFYDQELTFGSCVDYATSPSEEAALAIEAFECARLQVPLDYDDPQGERMQIAVLRVRAQGDPAERIGSLVINPGGPGGSGVFIGALASTGLAGTALLQRFDFVSFDPRGVAASLPAISCYTDEQKDLGQAKPTLLGTSGSWTEQDTATFVERCAEGSGGEHVLGAVGTRDVARDMDVLRAALGDEQLTFAGQSYGTRLGSVYAEQFPQNVRAMVLDGAFDPRQTNAERRLDLHRSFQRSFDQMAAFCAQQQDCPLGEDPARANQVFQDLVQPLVDQPVPAGEGRTADFGQVTGGVGSGLYDAASWPAIISGITQLRDEGRADELLTLNDNLLGRRPDGTWSNYLDATYAIGCMDQERQTPEQEAALRAELAEVSPFLDPGQDVAAGTRDACEHWPAEPTLDPPYAQDVEGLPPTLVISITGDPSTPYDAGLGLADSLGSGLLTVEGERHTVALERLSPCVNDIVDRYLIDLEPVAEGATCTL</sequence>
<accession>A0A367YRQ3</accession>
<evidence type="ECO:0000256" key="1">
    <source>
        <dbReference type="ARBA" id="ARBA00010088"/>
    </source>
</evidence>
<keyword evidence="7" id="KW-1185">Reference proteome</keyword>
<dbReference type="Gene3D" id="3.40.50.1820">
    <property type="entry name" value="alpha/beta hydrolase"/>
    <property type="match status" value="1"/>
</dbReference>
<evidence type="ECO:0000256" key="4">
    <source>
        <dbReference type="SAM" id="SignalP"/>
    </source>
</evidence>
<protein>
    <submittedName>
        <fullName evidence="6">Alpha/beta hydrolase</fullName>
    </submittedName>
</protein>
<keyword evidence="2 4" id="KW-0732">Signal</keyword>
<dbReference type="AlphaFoldDB" id="A0A367YRQ3"/>
<dbReference type="Proteomes" id="UP000252770">
    <property type="component" value="Unassembled WGS sequence"/>
</dbReference>
<proteinExistence type="inferred from homology"/>
<dbReference type="SUPFAM" id="SSF53474">
    <property type="entry name" value="alpha/beta-Hydrolases"/>
    <property type="match status" value="1"/>
</dbReference>
<dbReference type="InterPro" id="IPR029058">
    <property type="entry name" value="AB_hydrolase_fold"/>
</dbReference>
<keyword evidence="3 6" id="KW-0378">Hydrolase</keyword>
<dbReference type="PANTHER" id="PTHR43248:SF29">
    <property type="entry name" value="TRIPEPTIDYL AMINOPEPTIDASE"/>
    <property type="match status" value="1"/>
</dbReference>
<dbReference type="Pfam" id="PF00561">
    <property type="entry name" value="Abhydrolase_1"/>
    <property type="match status" value="1"/>
</dbReference>
<dbReference type="PROSITE" id="PS51257">
    <property type="entry name" value="PROKAR_LIPOPROTEIN"/>
    <property type="match status" value="1"/>
</dbReference>
<dbReference type="PANTHER" id="PTHR43248">
    <property type="entry name" value="2-SUCCINYL-6-HYDROXY-2,4-CYCLOHEXADIENE-1-CARBOXYLATE SYNTHASE"/>
    <property type="match status" value="1"/>
</dbReference>
<organism evidence="6 7">
    <name type="scientific">Desertihabitans brevis</name>
    <dbReference type="NCBI Taxonomy" id="2268447"/>
    <lineage>
        <taxon>Bacteria</taxon>
        <taxon>Bacillati</taxon>
        <taxon>Actinomycetota</taxon>
        <taxon>Actinomycetes</taxon>
        <taxon>Propionibacteriales</taxon>
        <taxon>Propionibacteriaceae</taxon>
        <taxon>Desertihabitans</taxon>
    </lineage>
</organism>
<comment type="similarity">
    <text evidence="1">Belongs to the peptidase S33 family.</text>
</comment>
<dbReference type="EMBL" id="QOUI01000011">
    <property type="protein sequence ID" value="RCK68514.1"/>
    <property type="molecule type" value="Genomic_DNA"/>
</dbReference>
<feature type="domain" description="AB hydrolase-1" evidence="5">
    <location>
        <begin position="119"/>
        <end position="486"/>
    </location>
</feature>
<evidence type="ECO:0000259" key="5">
    <source>
        <dbReference type="Pfam" id="PF00561"/>
    </source>
</evidence>
<gene>
    <name evidence="6" type="ORF">DT076_16400</name>
</gene>
<dbReference type="InterPro" id="IPR051601">
    <property type="entry name" value="Serine_prot/Carboxylest_S33"/>
</dbReference>
<evidence type="ECO:0000256" key="3">
    <source>
        <dbReference type="ARBA" id="ARBA00022801"/>
    </source>
</evidence>
<evidence type="ECO:0000313" key="6">
    <source>
        <dbReference type="EMBL" id="RCK68514.1"/>
    </source>
</evidence>